<feature type="region of interest" description="Disordered" evidence="8">
    <location>
        <begin position="457"/>
        <end position="496"/>
    </location>
</feature>
<dbReference type="EMBL" id="BAABDC010000002">
    <property type="protein sequence ID" value="GAA3703136.1"/>
    <property type="molecule type" value="Genomic_DNA"/>
</dbReference>
<keyword evidence="4" id="KW-0134">Cell wall</keyword>
<dbReference type="InterPro" id="IPR017767">
    <property type="entry name" value="PC-PLC"/>
</dbReference>
<keyword evidence="11" id="KW-1185">Reference proteome</keyword>
<organism evidence="10 11">
    <name type="scientific">Terrabacter ginsenosidimutans</name>
    <dbReference type="NCBI Taxonomy" id="490575"/>
    <lineage>
        <taxon>Bacteria</taxon>
        <taxon>Bacillati</taxon>
        <taxon>Actinomycetota</taxon>
        <taxon>Actinomycetes</taxon>
        <taxon>Micrococcales</taxon>
        <taxon>Intrasporangiaceae</taxon>
        <taxon>Terrabacter</taxon>
    </lineage>
</organism>
<protein>
    <recommendedName>
        <fullName evidence="3">phospholipase C</fullName>
        <ecNumber evidence="3">3.1.4.3</ecNumber>
    </recommendedName>
</protein>
<gene>
    <name evidence="10" type="ORF">GCM10022399_19530</name>
</gene>
<evidence type="ECO:0000256" key="6">
    <source>
        <dbReference type="ARBA" id="ARBA00023026"/>
    </source>
</evidence>
<evidence type="ECO:0000259" key="9">
    <source>
        <dbReference type="Pfam" id="PF05506"/>
    </source>
</evidence>
<reference evidence="11" key="1">
    <citation type="journal article" date="2019" name="Int. J. Syst. Evol. Microbiol.">
        <title>The Global Catalogue of Microorganisms (GCM) 10K type strain sequencing project: providing services to taxonomists for standard genome sequencing and annotation.</title>
        <authorList>
            <consortium name="The Broad Institute Genomics Platform"/>
            <consortium name="The Broad Institute Genome Sequencing Center for Infectious Disease"/>
            <person name="Wu L."/>
            <person name="Ma J."/>
        </authorList>
    </citation>
    <scope>NUCLEOTIDE SEQUENCE [LARGE SCALE GENOMIC DNA]</scope>
    <source>
        <strain evidence="11">JCM 17125</strain>
    </source>
</reference>
<dbReference type="PROSITE" id="PS51318">
    <property type="entry name" value="TAT"/>
    <property type="match status" value="1"/>
</dbReference>
<dbReference type="InterPro" id="IPR017850">
    <property type="entry name" value="Alkaline_phosphatase_core_sf"/>
</dbReference>
<keyword evidence="4" id="KW-0964">Secreted</keyword>
<comment type="similarity">
    <text evidence="2">Belongs to the bacterial phospholipase C family.</text>
</comment>
<feature type="domain" description="Bacterial phospholipase C C-terminal" evidence="9">
    <location>
        <begin position="494"/>
        <end position="576"/>
    </location>
</feature>
<dbReference type="InterPro" id="IPR007312">
    <property type="entry name" value="Phosphoesterase"/>
</dbReference>
<proteinExistence type="inferred from homology"/>
<dbReference type="RefSeq" id="WP_344945020.1">
    <property type="nucleotide sequence ID" value="NZ_BAABDC010000002.1"/>
</dbReference>
<evidence type="ECO:0000256" key="7">
    <source>
        <dbReference type="ARBA" id="ARBA00048421"/>
    </source>
</evidence>
<evidence type="ECO:0000256" key="3">
    <source>
        <dbReference type="ARBA" id="ARBA00012018"/>
    </source>
</evidence>
<sequence length="671" mass="73928">MVDLDRRRFLQIAGGAAAATMLDESIARAASIPANRATGTLKDVEHIVVLMQENRSFEHYLGSLRGVRGFGDPHPVRLPSGKNVWHQPDGGRDVLPFHPSVDDLGAAFLEGLPHSWTDGQAAVNKGHHDGWVPAKGTTTMAYLERQDAAFHYALADAFTVCDAYYCSFIGNTDPNRYYLWSGWTGNDGKGGGPVLYNDELGYDWRTYPERLEQAGVSWKVYQDEGTGLDGAGSWGWTSDPYIGNYGDNSLLYFNRYRDAKPGDAFYEKARRGTKARDGQDYFELLRRDVEADTLPSVSWVAAPEAFSEHSNWPTNYGAWYISKVLDTLTSNPEVWAKTVLLITYDENDGFFDHLVPPHANSPVIPGASTVSTVDEFYDGEHGPGAYGMGPRVPMFVVSPWSTGGWVSSETFDHTSVIRLMEARFGVKEPNITPWRRAVTGDLTSAFDFSKTVEEVPSLPSTTSWKPFDDKRHPTYRPTPPAEGSMPSQEPGTRPARPTPYDLVVREHRTRGAVTVDLDNRGRRGTHVQARLIEPAGAPHSYTVGAGDELRATWPVTGDYDIHLHGPNGFFRRFAGDVRTDRVQVEVTRVGRTQRLSVSAEAPRGVHVTVEDSYGGSTAVGRRPVVIDTSVHGGWYDFTVVAGESAFLRAFAGHLETGRPSVSEPALGRTNG</sequence>
<dbReference type="InterPro" id="IPR006311">
    <property type="entry name" value="TAT_signal"/>
</dbReference>
<evidence type="ECO:0000256" key="8">
    <source>
        <dbReference type="SAM" id="MobiDB-lite"/>
    </source>
</evidence>
<dbReference type="EC" id="3.1.4.3" evidence="3"/>
<evidence type="ECO:0000313" key="11">
    <source>
        <dbReference type="Proteomes" id="UP001501468"/>
    </source>
</evidence>
<evidence type="ECO:0000256" key="5">
    <source>
        <dbReference type="ARBA" id="ARBA00022801"/>
    </source>
</evidence>
<dbReference type="NCBIfam" id="TIGR03396">
    <property type="entry name" value="PC_PLC"/>
    <property type="match status" value="1"/>
</dbReference>
<dbReference type="Pfam" id="PF04185">
    <property type="entry name" value="Phosphoesterase"/>
    <property type="match status" value="1"/>
</dbReference>
<comment type="subcellular location">
    <subcellularLocation>
        <location evidence="1">Secreted</location>
        <location evidence="1">Cell wall</location>
    </subcellularLocation>
</comment>
<evidence type="ECO:0000313" key="10">
    <source>
        <dbReference type="EMBL" id="GAA3703136.1"/>
    </source>
</evidence>
<comment type="caution">
    <text evidence="10">The sequence shown here is derived from an EMBL/GenBank/DDBJ whole genome shotgun (WGS) entry which is preliminary data.</text>
</comment>
<dbReference type="PANTHER" id="PTHR31956:SF1">
    <property type="entry name" value="NON-SPECIFIC PHOSPHOLIPASE C1"/>
    <property type="match status" value="1"/>
</dbReference>
<dbReference type="Gene3D" id="3.40.720.10">
    <property type="entry name" value="Alkaline Phosphatase, subunit A"/>
    <property type="match status" value="2"/>
</dbReference>
<accession>A0ABP7DAP0</accession>
<evidence type="ECO:0000256" key="2">
    <source>
        <dbReference type="ARBA" id="ARBA00009717"/>
    </source>
</evidence>
<dbReference type="Proteomes" id="UP001501468">
    <property type="component" value="Unassembled WGS sequence"/>
</dbReference>
<dbReference type="CDD" id="cd16014">
    <property type="entry name" value="PLC"/>
    <property type="match status" value="1"/>
</dbReference>
<evidence type="ECO:0000256" key="1">
    <source>
        <dbReference type="ARBA" id="ARBA00004191"/>
    </source>
</evidence>
<dbReference type="Pfam" id="PF05506">
    <property type="entry name" value="PLipase_C_C"/>
    <property type="match status" value="1"/>
</dbReference>
<keyword evidence="6" id="KW-0843">Virulence</keyword>
<dbReference type="PANTHER" id="PTHR31956">
    <property type="entry name" value="NON-SPECIFIC PHOSPHOLIPASE C4-RELATED"/>
    <property type="match status" value="1"/>
</dbReference>
<name>A0ABP7DAP0_9MICO</name>
<dbReference type="InterPro" id="IPR008475">
    <property type="entry name" value="PLipase_C_C"/>
</dbReference>
<comment type="catalytic activity">
    <reaction evidence="7">
        <text>a 1,2-diacyl-sn-glycero-3-phosphocholine + H2O = phosphocholine + a 1,2-diacyl-sn-glycerol + H(+)</text>
        <dbReference type="Rhea" id="RHEA:10604"/>
        <dbReference type="ChEBI" id="CHEBI:15377"/>
        <dbReference type="ChEBI" id="CHEBI:15378"/>
        <dbReference type="ChEBI" id="CHEBI:17815"/>
        <dbReference type="ChEBI" id="CHEBI:57643"/>
        <dbReference type="ChEBI" id="CHEBI:295975"/>
        <dbReference type="EC" id="3.1.4.3"/>
    </reaction>
    <physiologicalReaction direction="left-to-right" evidence="7">
        <dbReference type="Rhea" id="RHEA:10605"/>
    </physiologicalReaction>
</comment>
<keyword evidence="5" id="KW-0378">Hydrolase</keyword>
<evidence type="ECO:0000256" key="4">
    <source>
        <dbReference type="ARBA" id="ARBA00022512"/>
    </source>
</evidence>